<organism evidence="4 5">
    <name type="scientific">Colletotrichum incanum</name>
    <name type="common">Soybean anthracnose fungus</name>
    <dbReference type="NCBI Taxonomy" id="1573173"/>
    <lineage>
        <taxon>Eukaryota</taxon>
        <taxon>Fungi</taxon>
        <taxon>Dikarya</taxon>
        <taxon>Ascomycota</taxon>
        <taxon>Pezizomycotina</taxon>
        <taxon>Sordariomycetes</taxon>
        <taxon>Hypocreomycetidae</taxon>
        <taxon>Glomerellales</taxon>
        <taxon>Glomerellaceae</taxon>
        <taxon>Colletotrichum</taxon>
        <taxon>Colletotrichum spaethianum species complex</taxon>
    </lineage>
</organism>
<dbReference type="EMBL" id="LFIW01001378">
    <property type="protein sequence ID" value="KZL82650.1"/>
    <property type="molecule type" value="Genomic_DNA"/>
</dbReference>
<comment type="caution">
    <text evidence="4">The sequence shown here is derived from an EMBL/GenBank/DDBJ whole genome shotgun (WGS) entry which is preliminary data.</text>
</comment>
<proteinExistence type="predicted"/>
<accession>A0A167CIW6</accession>
<dbReference type="PANTHER" id="PTHR42034">
    <property type="entry name" value="CHROMOSOME 7, WHOLE GENOME SHOTGUN SEQUENCE-RELATED"/>
    <property type="match status" value="1"/>
</dbReference>
<dbReference type="InterPro" id="IPR023213">
    <property type="entry name" value="CAT-like_dom_sf"/>
</dbReference>
<dbReference type="PANTHER" id="PTHR42034:SF1">
    <property type="entry name" value="CONDENSATION DOMAIN-CONTAINING PROTEIN"/>
    <property type="match status" value="1"/>
</dbReference>
<evidence type="ECO:0000313" key="4">
    <source>
        <dbReference type="EMBL" id="KZL82650.1"/>
    </source>
</evidence>
<evidence type="ECO:0000256" key="1">
    <source>
        <dbReference type="ARBA" id="ARBA00022679"/>
    </source>
</evidence>
<name>A0A167CIW6_COLIC</name>
<dbReference type="Pfam" id="PF16911">
    <property type="entry name" value="PapA_C"/>
    <property type="match status" value="1"/>
</dbReference>
<dbReference type="Proteomes" id="UP000076584">
    <property type="component" value="Unassembled WGS sequence"/>
</dbReference>
<keyword evidence="4" id="KW-0560">Oxidoreductase</keyword>
<dbReference type="Gene3D" id="3.30.559.30">
    <property type="entry name" value="Nonribosomal peptide synthetase, condensation domain"/>
    <property type="match status" value="1"/>
</dbReference>
<protein>
    <submittedName>
        <fullName evidence="4">Benzoate 4-monooxygenase cytochrome p450</fullName>
    </submittedName>
</protein>
<dbReference type="AlphaFoldDB" id="A0A167CIW6"/>
<feature type="domain" description="Phthiocerol/phthiodiolone dimycocerosyl transferase C-terminal" evidence="3">
    <location>
        <begin position="232"/>
        <end position="418"/>
    </location>
</feature>
<reference evidence="4 5" key="1">
    <citation type="submission" date="2015-06" db="EMBL/GenBank/DDBJ databases">
        <title>Survival trade-offs in plant roots during colonization by closely related pathogenic and mutualistic fungi.</title>
        <authorList>
            <person name="Hacquard S."/>
            <person name="Kracher B."/>
            <person name="Hiruma K."/>
            <person name="Weinman A."/>
            <person name="Muench P."/>
            <person name="Garrido Oter R."/>
            <person name="Ver Loren van Themaat E."/>
            <person name="Dallerey J.-F."/>
            <person name="Damm U."/>
            <person name="Henrissat B."/>
            <person name="Lespinet O."/>
            <person name="Thon M."/>
            <person name="Kemen E."/>
            <person name="McHardy A.C."/>
            <person name="Schulze-Lefert P."/>
            <person name="O'Connell R.J."/>
        </authorList>
    </citation>
    <scope>NUCLEOTIDE SEQUENCE [LARGE SCALE GENOMIC DNA]</scope>
    <source>
        <strain evidence="4 5">MAFF 238704</strain>
    </source>
</reference>
<dbReference type="InterPro" id="IPR031641">
    <property type="entry name" value="PapA_C"/>
</dbReference>
<keyword evidence="5" id="KW-1185">Reference proteome</keyword>
<keyword evidence="2" id="KW-0012">Acyltransferase</keyword>
<sequence>MHRDHAASDRHPCEWIRVASGCYAREQDTREKMILRQVRGVPDRINYYMLFSVKLRYTMSDAEAESRVRGAWISLRCNQPSIGLIAEGTQMRCSVLEPDGVNAWVSRTFSVHTSAKSALALSSDLYPAAGMELHFLPLTQEVLMCASHENVDGHGLVMLLDRLCSLIAFPSQPKFENQAERLSPPLDIAAAVGNASPRMWEWSTDVLREWKAREAHPLLMAADLPGPGASGVSTIRLVLSNEDSSKIFRFAKANKVSVNDLMNGTVIMAVKQHGSLKEGSWLGGVVMDARPLCKHPFNTWRHAATIYFVTCPAYVENPKSIVDAARQIQQQRLAFQRDPEALHILQPLLKAISIRGDNSHNHRPQTSSPTSVEYSGLGRLDGHLQQVHGNLEIIDFWMTIGHQTEAVGVYCYTYRGRLRFTLSYNSGFHTQGSMSLFMRVLESMLRDSLLTSSNRRRGG</sequence>
<dbReference type="Gene3D" id="3.30.559.10">
    <property type="entry name" value="Chloramphenicol acetyltransferase-like domain"/>
    <property type="match status" value="1"/>
</dbReference>
<keyword evidence="1" id="KW-0808">Transferase</keyword>
<gene>
    <name evidence="4" type="ORF">CI238_04155</name>
</gene>
<evidence type="ECO:0000256" key="2">
    <source>
        <dbReference type="ARBA" id="ARBA00023315"/>
    </source>
</evidence>
<evidence type="ECO:0000259" key="3">
    <source>
        <dbReference type="Pfam" id="PF16911"/>
    </source>
</evidence>
<dbReference type="GO" id="GO:0004497">
    <property type="term" value="F:monooxygenase activity"/>
    <property type="evidence" value="ECO:0007669"/>
    <property type="project" value="UniProtKB-KW"/>
</dbReference>
<dbReference type="GO" id="GO:0016746">
    <property type="term" value="F:acyltransferase activity"/>
    <property type="evidence" value="ECO:0007669"/>
    <property type="project" value="UniProtKB-KW"/>
</dbReference>
<keyword evidence="4" id="KW-0503">Monooxygenase</keyword>
<evidence type="ECO:0000313" key="5">
    <source>
        <dbReference type="Proteomes" id="UP000076584"/>
    </source>
</evidence>
<dbReference type="SUPFAM" id="SSF52777">
    <property type="entry name" value="CoA-dependent acyltransferases"/>
    <property type="match status" value="1"/>
</dbReference>